<evidence type="ECO:0000313" key="2">
    <source>
        <dbReference type="Proteomes" id="UP001177260"/>
    </source>
</evidence>
<sequence length="147" mass="15529">MTAAARHGGGRRDQELYKSIEPHNNTTTNMSHENQPSTGVRGGASDTPTPANTSEGGLFQRLQGGDTSGVRNQGAGHVGIGAPKQTEGEFLSLDQQKGMAVHHYNQRAGLEEPGAAEDRSFTQKKPGAQDTLPGWETAKNVVGNLLP</sequence>
<evidence type="ECO:0000313" key="1">
    <source>
        <dbReference type="EMBL" id="KAK1149217.1"/>
    </source>
</evidence>
<protein>
    <submittedName>
        <fullName evidence="1">Uncharacterized protein</fullName>
    </submittedName>
</protein>
<reference evidence="1 2" key="1">
    <citation type="journal article" date="2023" name="ACS Omega">
        <title>Identification of the Neoaspergillic Acid Biosynthesis Gene Cluster by Establishing an In Vitro CRISPR-Ribonucleoprotein Genetic System in Aspergillus melleus.</title>
        <authorList>
            <person name="Yuan B."/>
            <person name="Grau M.F."/>
            <person name="Murata R.M."/>
            <person name="Torok T."/>
            <person name="Venkateswaran K."/>
            <person name="Stajich J.E."/>
            <person name="Wang C.C.C."/>
        </authorList>
    </citation>
    <scope>NUCLEOTIDE SEQUENCE [LARGE SCALE GENOMIC DNA]</scope>
    <source>
        <strain evidence="1 2">IMV 1140</strain>
    </source>
</reference>
<proteinExistence type="predicted"/>
<organism evidence="1 2">
    <name type="scientific">Aspergillus melleus</name>
    <dbReference type="NCBI Taxonomy" id="138277"/>
    <lineage>
        <taxon>Eukaryota</taxon>
        <taxon>Fungi</taxon>
        <taxon>Dikarya</taxon>
        <taxon>Ascomycota</taxon>
        <taxon>Pezizomycotina</taxon>
        <taxon>Eurotiomycetes</taxon>
        <taxon>Eurotiomycetidae</taxon>
        <taxon>Eurotiales</taxon>
        <taxon>Aspergillaceae</taxon>
        <taxon>Aspergillus</taxon>
        <taxon>Aspergillus subgen. Circumdati</taxon>
    </lineage>
</organism>
<dbReference type="EMBL" id="JAOPJF010000004">
    <property type="protein sequence ID" value="KAK1149217.1"/>
    <property type="molecule type" value="Genomic_DNA"/>
</dbReference>
<comment type="caution">
    <text evidence="1">The sequence shown here is derived from an EMBL/GenBank/DDBJ whole genome shotgun (WGS) entry which is preliminary data.</text>
</comment>
<accession>A0ACC3BF16</accession>
<gene>
    <name evidence="1" type="ORF">N8T08_006437</name>
</gene>
<name>A0ACC3BF16_9EURO</name>
<keyword evidence="2" id="KW-1185">Reference proteome</keyword>
<dbReference type="Proteomes" id="UP001177260">
    <property type="component" value="Unassembled WGS sequence"/>
</dbReference>